<dbReference type="InterPro" id="IPR025643">
    <property type="entry name" value="R2K_3"/>
</dbReference>
<comment type="caution">
    <text evidence="2">The sequence shown here is derived from an EMBL/GenBank/DDBJ whole genome shotgun (WGS) entry which is preliminary data.</text>
</comment>
<proteinExistence type="predicted"/>
<protein>
    <recommendedName>
        <fullName evidence="1">ATP-grasp domain-containing protein</fullName>
    </recommendedName>
</protein>
<reference evidence="2 3" key="1">
    <citation type="submission" date="2019-07" db="EMBL/GenBank/DDBJ databases">
        <title>Genomic Encyclopedia of Type Strains, Phase IV (KMG-IV): sequencing the most valuable type-strain genomes for metagenomic binning, comparative biology and taxonomic classification.</title>
        <authorList>
            <person name="Goeker M."/>
        </authorList>
    </citation>
    <scope>NUCLEOTIDE SEQUENCE [LARGE SCALE GENOMIC DNA]</scope>
    <source>
        <strain evidence="2 3">DSM 44831</strain>
    </source>
</reference>
<feature type="domain" description="ATP-grasp" evidence="1">
    <location>
        <begin position="141"/>
        <end position="289"/>
    </location>
</feature>
<evidence type="ECO:0000313" key="3">
    <source>
        <dbReference type="Proteomes" id="UP000798951"/>
    </source>
</evidence>
<gene>
    <name evidence="2" type="ORF">FNL39_111170</name>
</gene>
<evidence type="ECO:0000259" key="1">
    <source>
        <dbReference type="Pfam" id="PF14243"/>
    </source>
</evidence>
<dbReference type="EMBL" id="VMSD01000011">
    <property type="protein sequence ID" value="KAF0842589.1"/>
    <property type="molecule type" value="Genomic_DNA"/>
</dbReference>
<dbReference type="Proteomes" id="UP000798951">
    <property type="component" value="Unassembled WGS sequence"/>
</dbReference>
<sequence length="295" mass="32106">MARVPTTLLFCCDPLSPRKVDDHFAEQAAIAQAIGAIVALLDHDALLAGHTAAAVSRVARDSGELWYRGWMIPSQRYRELAQALSSRGCSLAVAPDQYASAHELPGWYPSFEELTPRTVWSPSGPGEIPDESALAQLVTPLGDGPGIVKDYVKSRKHEWDTACYIPDLRDTANLRRVVENFVELQGEFLAGGLVLRQFEDFTDTADTPASEARVWWLDGEPILIGPHPDNPTAHVEPDLTAIAPAVSRLGCRFITTDVARRVDGVWRVIEVGDAQVSDLPSTVDPTALIGPLVKP</sequence>
<keyword evidence="3" id="KW-1185">Reference proteome</keyword>
<organism evidence="2 3">
    <name type="scientific">Nocardia caishijiensis</name>
    <dbReference type="NCBI Taxonomy" id="184756"/>
    <lineage>
        <taxon>Bacteria</taxon>
        <taxon>Bacillati</taxon>
        <taxon>Actinomycetota</taxon>
        <taxon>Actinomycetes</taxon>
        <taxon>Mycobacteriales</taxon>
        <taxon>Nocardiaceae</taxon>
        <taxon>Nocardia</taxon>
    </lineage>
</organism>
<name>A0ABQ6YG45_9NOCA</name>
<evidence type="ECO:0000313" key="2">
    <source>
        <dbReference type="EMBL" id="KAF0842589.1"/>
    </source>
</evidence>
<dbReference type="Pfam" id="PF14243">
    <property type="entry name" value="R2K_3"/>
    <property type="match status" value="1"/>
</dbReference>
<accession>A0ABQ6YG45</accession>